<dbReference type="AlphaFoldDB" id="A0A8M1KQP2"/>
<organism evidence="1 2">
    <name type="scientific">Clupea harengus</name>
    <name type="common">Atlantic herring</name>
    <dbReference type="NCBI Taxonomy" id="7950"/>
    <lineage>
        <taxon>Eukaryota</taxon>
        <taxon>Metazoa</taxon>
        <taxon>Chordata</taxon>
        <taxon>Craniata</taxon>
        <taxon>Vertebrata</taxon>
        <taxon>Euteleostomi</taxon>
        <taxon>Actinopterygii</taxon>
        <taxon>Neopterygii</taxon>
        <taxon>Teleostei</taxon>
        <taxon>Clupei</taxon>
        <taxon>Clupeiformes</taxon>
        <taxon>Clupeoidei</taxon>
        <taxon>Clupeidae</taxon>
        <taxon>Clupea</taxon>
    </lineage>
</organism>
<dbReference type="Proteomes" id="UP000515152">
    <property type="component" value="Chromosome 11"/>
</dbReference>
<reference evidence="2" key="1">
    <citation type="submission" date="2025-08" db="UniProtKB">
        <authorList>
            <consortium name="RefSeq"/>
        </authorList>
    </citation>
    <scope>IDENTIFICATION</scope>
</reference>
<evidence type="ECO:0000313" key="2">
    <source>
        <dbReference type="RefSeq" id="XP_042564940.1"/>
    </source>
</evidence>
<name>A0A8M1KQP2_CLUHA</name>
<accession>A0A8M1KQP2</accession>
<dbReference type="KEGG" id="char:122133241"/>
<dbReference type="GeneID" id="122133241"/>
<proteinExistence type="predicted"/>
<keyword evidence="1" id="KW-1185">Reference proteome</keyword>
<protein>
    <submittedName>
        <fullName evidence="2">Uncharacterized protein LOC122133241</fullName>
    </submittedName>
</protein>
<gene>
    <name evidence="2" type="primary">LOC122133241</name>
</gene>
<sequence>MEEKEEMVRTLDFTEGEGIIRTDIQTTRIFEDTRKLQAQREHEQAVVFAKLRGKDRQIAALTEEREKLLFLFWVEREQHSSERRAVERERARAKTEWKRRLDDRERHIQSTVLAVAVMKLTLEKKLNQIEEEKWSPGSADQRTNSREDHKVLHRNDTWQVKQRHRMRRQVARGCKGGWHYTCDVMAESTWTIKQDLIKAHEQEALRVQLLEKQRQRERRTREAEPVGKGEDVRNREKRVWNPGWFRWFGIRRQNTSHDKDSRASEMV</sequence>
<dbReference type="RefSeq" id="XP_042564940.1">
    <property type="nucleotide sequence ID" value="XM_042709006.1"/>
</dbReference>
<evidence type="ECO:0000313" key="1">
    <source>
        <dbReference type="Proteomes" id="UP000515152"/>
    </source>
</evidence>